<dbReference type="HOGENOM" id="CLU_1616951_0_0_6"/>
<dbReference type="AlphaFoldDB" id="G9EQ92"/>
<evidence type="ECO:0000313" key="1">
    <source>
        <dbReference type="EMBL" id="EHL30487.1"/>
    </source>
</evidence>
<evidence type="ECO:0000313" key="2">
    <source>
        <dbReference type="Proteomes" id="UP000002770"/>
    </source>
</evidence>
<protein>
    <submittedName>
        <fullName evidence="1">Uncharacterized protein</fullName>
    </submittedName>
</protein>
<name>G9EQ92_9GAMM</name>
<dbReference type="RefSeq" id="WP_006871347.1">
    <property type="nucleotide sequence ID" value="NZ_JH413829.1"/>
</dbReference>
<reference evidence="1 2" key="1">
    <citation type="journal article" date="2011" name="BMC Genomics">
        <title>Insight into cross-talk between intra-amoebal pathogens.</title>
        <authorList>
            <person name="Gimenez G."/>
            <person name="Bertelli C."/>
            <person name="Moliner C."/>
            <person name="Robert C."/>
            <person name="Raoult D."/>
            <person name="Fournier P.E."/>
            <person name="Greub G."/>
        </authorList>
    </citation>
    <scope>NUCLEOTIDE SEQUENCE [LARGE SCALE GENOMIC DNA]</scope>
    <source>
        <strain evidence="1 2">LLAP12</strain>
    </source>
</reference>
<dbReference type="Proteomes" id="UP000002770">
    <property type="component" value="Unassembled WGS sequence"/>
</dbReference>
<sequence length="164" mass="18954">MYSINKSPSSNHGISRYADCLATFFLHPQLNESYWIGAWIEVNAHELHEYSNKKCHSSPDVTDQEIRTNFIELIINKIGQHSYGSGQVYELYEERKQETLRDLFECLSFSEDEVILIKDRCDYSEDMEFFKDSCDECGVDVGALQMAMSLNMSGKTRCTNCLVY</sequence>
<keyword evidence="2" id="KW-1185">Reference proteome</keyword>
<dbReference type="EMBL" id="JH413829">
    <property type="protein sequence ID" value="EHL30487.1"/>
    <property type="molecule type" value="Genomic_DNA"/>
</dbReference>
<gene>
    <name evidence="1" type="ORF">LDG_7439</name>
</gene>
<accession>G9EQ92</accession>
<organism evidence="1 2">
    <name type="scientific">Legionella drancourtii LLAP12</name>
    <dbReference type="NCBI Taxonomy" id="658187"/>
    <lineage>
        <taxon>Bacteria</taxon>
        <taxon>Pseudomonadati</taxon>
        <taxon>Pseudomonadota</taxon>
        <taxon>Gammaproteobacteria</taxon>
        <taxon>Legionellales</taxon>
        <taxon>Legionellaceae</taxon>
        <taxon>Legionella</taxon>
    </lineage>
</organism>
<dbReference type="InParanoid" id="G9EQ92"/>
<proteinExistence type="predicted"/>